<reference evidence="2" key="1">
    <citation type="submission" date="2014-12" db="EMBL/GenBank/DDBJ databases">
        <title>Insight into the proteome of Arion vulgaris.</title>
        <authorList>
            <person name="Aradska J."/>
            <person name="Bulat T."/>
            <person name="Smidak R."/>
            <person name="Sarate P."/>
            <person name="Gangsoo J."/>
            <person name="Sialana F."/>
            <person name="Bilban M."/>
            <person name="Lubec G."/>
        </authorList>
    </citation>
    <scope>NUCLEOTIDE SEQUENCE</scope>
    <source>
        <tissue evidence="2">Skin</tissue>
    </source>
</reference>
<feature type="non-terminal residue" evidence="2">
    <location>
        <position position="1"/>
    </location>
</feature>
<accession>A0A0B7AC71</accession>
<dbReference type="EMBL" id="HACG01031402">
    <property type="protein sequence ID" value="CEK78267.1"/>
    <property type="molecule type" value="Transcribed_RNA"/>
</dbReference>
<name>A0A0B7AC71_9EUPU</name>
<dbReference type="InterPro" id="IPR057989">
    <property type="entry name" value="TPR_RPAP1/MINIYO-like"/>
</dbReference>
<feature type="domain" description="RPAP1/MINIYO-like TPR repeats" evidence="1">
    <location>
        <begin position="556"/>
        <end position="778"/>
    </location>
</feature>
<gene>
    <name evidence="2" type="primary">ORF109208</name>
</gene>
<evidence type="ECO:0000259" key="1">
    <source>
        <dbReference type="Pfam" id="PF25766"/>
    </source>
</evidence>
<dbReference type="GO" id="GO:0006366">
    <property type="term" value="P:transcription by RNA polymerase II"/>
    <property type="evidence" value="ECO:0007669"/>
    <property type="project" value="InterPro"/>
</dbReference>
<dbReference type="PANTHER" id="PTHR21483:SF18">
    <property type="entry name" value="RNA POLYMERASE II-ASSOCIATED PROTEIN 1"/>
    <property type="match status" value="1"/>
</dbReference>
<sequence>SSSMAYEILKCPGLVETVVKEFLPSSWIPPDSGQPVANLYGLPVSAAMHLVRVLCQAGRNLASILVSKFQLKAILLRYLAEQSSNLQLPPMEAVNLQAESLAVWRVCVSYGLAVHTYFDLYSNILLSLGTLNSRCSSLFDSINMECQIDGSCTYYERMICVLEKILFVAGSTHSKQQGGFDSSVDVRSEEITFSSANWSHVTALFQPISACTVQILNELGLTYPVKKQRLALPTACLNFLASYYELQDKQSGIDEVSNLEEIEQFCNKSIIPLWSSHGLSVIIESLSSHSNLLASTSAPFSESASNLPSLYVCHVVENEDIISSDHDTIPEKWQINMPILRPHSPFGFLMSLLRLMLVLCRRHKAMIPKLLEPVVSRKDILVYMAKTCLNSKSPYKAAYFTRAENLLQYYWLKCCTLVRSTDMNLAHRVALQLIARVHHGDEHIVHDLLCTVVFSPDFITEGEEAQLTSQAMEDLNISEIQHITSVTQEEICLSRHQQLQKIYSSLSTIRGHYLLAFGSMKKAVQDSRNQFLGNPREINTQFIKGGNESLMPRDWMFMPLIHVYNKETQMKPVSGGSVSPQAVAMVTSVLQWVYALEVWRPAEMDNISVTLRLTRVMCAFIAGNDLFLEKLVNQCLAGLLHVFSSQRLLARMDYEEKIPGVTSFYDLYQELLDHYEAVSFGDPVFALYILLPLQQKHSSLLRKAVWGERRKLLRTLRVPLKEMLIPIQHYLQPEESDLELLQLYLSALITKAVQSIWSPVMYLIAVHHVNRFIYTSHDDGNEAVRAHIWKQILADESKVPDVIYYKQANTSIPHGFQLYEMLPQSRQTTLEQRRTDRQH</sequence>
<dbReference type="AlphaFoldDB" id="A0A0B7AC71"/>
<protein>
    <recommendedName>
        <fullName evidence="1">RPAP1/MINIYO-like TPR repeats domain-containing protein</fullName>
    </recommendedName>
</protein>
<proteinExistence type="predicted"/>
<organism evidence="2">
    <name type="scientific">Arion vulgaris</name>
    <dbReference type="NCBI Taxonomy" id="1028688"/>
    <lineage>
        <taxon>Eukaryota</taxon>
        <taxon>Metazoa</taxon>
        <taxon>Spiralia</taxon>
        <taxon>Lophotrochozoa</taxon>
        <taxon>Mollusca</taxon>
        <taxon>Gastropoda</taxon>
        <taxon>Heterobranchia</taxon>
        <taxon>Euthyneura</taxon>
        <taxon>Panpulmonata</taxon>
        <taxon>Eupulmonata</taxon>
        <taxon>Stylommatophora</taxon>
        <taxon>Helicina</taxon>
        <taxon>Arionoidea</taxon>
        <taxon>Arionidae</taxon>
        <taxon>Arion</taxon>
    </lineage>
</organism>
<dbReference type="PANTHER" id="PTHR21483">
    <property type="entry name" value="RNA POLYMERASE II-ASSOCIATED PROTEIN 1"/>
    <property type="match status" value="1"/>
</dbReference>
<dbReference type="InterPro" id="IPR039913">
    <property type="entry name" value="RPAP1/Rba50"/>
</dbReference>
<dbReference type="Pfam" id="PF25766">
    <property type="entry name" value="TPR_RPAP1"/>
    <property type="match status" value="1"/>
</dbReference>
<evidence type="ECO:0000313" key="2">
    <source>
        <dbReference type="EMBL" id="CEK78267.1"/>
    </source>
</evidence>